<dbReference type="EMBL" id="JPKY01000069">
    <property type="protein sequence ID" value="KFH43454.1"/>
    <property type="molecule type" value="Genomic_DNA"/>
</dbReference>
<feature type="compositionally biased region" description="Low complexity" evidence="1">
    <location>
        <begin position="59"/>
        <end position="71"/>
    </location>
</feature>
<sequence>MSSEPPLPSKSHLASLSNNLSLLKSRESSLLRSMNLSAPSTTRRTRTRPQPRTPDESTQQQPQQQQQQQQQQEEEEEEEEEESSGFGGETDGLGYVRRKRGKDEVRDTPMSRLLGKRKGAAAGDGSKWTRKMEKEESSEDEEGRGSLGKRKRERKRVREEEEEEEEEEEQVTPVVDEENEVAKDDATQDVGVTSAGGKDVSASQQQVEEAQAPPKKKKKRNKNKRKASS</sequence>
<evidence type="ECO:0000313" key="3">
    <source>
        <dbReference type="Proteomes" id="UP000029964"/>
    </source>
</evidence>
<name>A0A086T272_HAPC1</name>
<organism evidence="2 3">
    <name type="scientific">Hapsidospora chrysogenum (strain ATCC 11550 / CBS 779.69 / DSM 880 / IAM 14645 / JCM 23072 / IMI 49137)</name>
    <name type="common">Acremonium chrysogenum</name>
    <dbReference type="NCBI Taxonomy" id="857340"/>
    <lineage>
        <taxon>Eukaryota</taxon>
        <taxon>Fungi</taxon>
        <taxon>Dikarya</taxon>
        <taxon>Ascomycota</taxon>
        <taxon>Pezizomycotina</taxon>
        <taxon>Sordariomycetes</taxon>
        <taxon>Hypocreomycetidae</taxon>
        <taxon>Hypocreales</taxon>
        <taxon>Bionectriaceae</taxon>
        <taxon>Hapsidospora</taxon>
    </lineage>
</organism>
<feature type="compositionally biased region" description="Acidic residues" evidence="1">
    <location>
        <begin position="72"/>
        <end position="83"/>
    </location>
</feature>
<proteinExistence type="predicted"/>
<reference evidence="3" key="1">
    <citation type="journal article" date="2014" name="Genome Announc.">
        <title>Genome sequence and annotation of Acremonium chrysogenum, producer of the beta-lactam antibiotic cephalosporin C.</title>
        <authorList>
            <person name="Terfehr D."/>
            <person name="Dahlmann T.A."/>
            <person name="Specht T."/>
            <person name="Zadra I."/>
            <person name="Kuernsteiner H."/>
            <person name="Kueck U."/>
        </authorList>
    </citation>
    <scope>NUCLEOTIDE SEQUENCE [LARGE SCALE GENOMIC DNA]</scope>
    <source>
        <strain evidence="3">ATCC 11550 / CBS 779.69 / DSM 880 / IAM 14645 / JCM 23072 / IMI 49137</strain>
    </source>
</reference>
<evidence type="ECO:0000256" key="1">
    <source>
        <dbReference type="SAM" id="MobiDB-lite"/>
    </source>
</evidence>
<evidence type="ECO:0000313" key="2">
    <source>
        <dbReference type="EMBL" id="KFH43454.1"/>
    </source>
</evidence>
<protein>
    <submittedName>
        <fullName evidence="2">Uncharacterized protein</fullName>
    </submittedName>
</protein>
<keyword evidence="3" id="KW-1185">Reference proteome</keyword>
<dbReference type="Proteomes" id="UP000029964">
    <property type="component" value="Unassembled WGS sequence"/>
</dbReference>
<feature type="compositionally biased region" description="Basic residues" evidence="1">
    <location>
        <begin position="214"/>
        <end position="229"/>
    </location>
</feature>
<dbReference type="HOGENOM" id="CLU_1209498_0_0_1"/>
<accession>A0A086T272</accession>
<gene>
    <name evidence="2" type="ORF">ACRE_057800</name>
</gene>
<feature type="compositionally biased region" description="Low complexity" evidence="1">
    <location>
        <begin position="200"/>
        <end position="213"/>
    </location>
</feature>
<feature type="compositionally biased region" description="Acidic residues" evidence="1">
    <location>
        <begin position="160"/>
        <end position="179"/>
    </location>
</feature>
<comment type="caution">
    <text evidence="2">The sequence shown here is derived from an EMBL/GenBank/DDBJ whole genome shotgun (WGS) entry which is preliminary data.</text>
</comment>
<feature type="region of interest" description="Disordered" evidence="1">
    <location>
        <begin position="28"/>
        <end position="229"/>
    </location>
</feature>
<dbReference type="AlphaFoldDB" id="A0A086T272"/>